<evidence type="ECO:0000256" key="5">
    <source>
        <dbReference type="ARBA" id="ARBA00023015"/>
    </source>
</evidence>
<evidence type="ECO:0000256" key="1">
    <source>
        <dbReference type="ARBA" id="ARBA00008798"/>
    </source>
</evidence>
<reference evidence="12" key="2">
    <citation type="submission" date="2020-09" db="EMBL/GenBank/DDBJ databases">
        <authorList>
            <person name="Sun Q."/>
            <person name="Zhou Y."/>
        </authorList>
    </citation>
    <scope>NUCLEOTIDE SEQUENCE</scope>
    <source>
        <strain evidence="12">CGMCC 1.15371</strain>
    </source>
</reference>
<dbReference type="InterPro" id="IPR007046">
    <property type="entry name" value="RNA_pol_sigma_54_core-bd"/>
</dbReference>
<dbReference type="Pfam" id="PF04963">
    <property type="entry name" value="Sigma54_CBD"/>
    <property type="match status" value="1"/>
</dbReference>
<organism evidence="12 13">
    <name type="scientific">Pullulanibacillus camelliae</name>
    <dbReference type="NCBI Taxonomy" id="1707096"/>
    <lineage>
        <taxon>Bacteria</taxon>
        <taxon>Bacillati</taxon>
        <taxon>Bacillota</taxon>
        <taxon>Bacilli</taxon>
        <taxon>Bacillales</taxon>
        <taxon>Sporolactobacillaceae</taxon>
        <taxon>Pullulanibacillus</taxon>
    </lineage>
</organism>
<evidence type="ECO:0000259" key="11">
    <source>
        <dbReference type="Pfam" id="PF04963"/>
    </source>
</evidence>
<evidence type="ECO:0000256" key="3">
    <source>
        <dbReference type="ARBA" id="ARBA00022679"/>
    </source>
</evidence>
<feature type="region of interest" description="Disordered" evidence="9">
    <location>
        <begin position="50"/>
        <end position="76"/>
    </location>
</feature>
<keyword evidence="2" id="KW-0240">DNA-directed RNA polymerase</keyword>
<keyword evidence="4" id="KW-0548">Nucleotidyltransferase</keyword>
<dbReference type="EMBL" id="BMIR01000017">
    <property type="protein sequence ID" value="GGE50023.1"/>
    <property type="molecule type" value="Genomic_DNA"/>
</dbReference>
<feature type="domain" description="RNA polymerase sigma factor 54 core-binding" evidence="11">
    <location>
        <begin position="81"/>
        <end position="264"/>
    </location>
</feature>
<dbReference type="GO" id="GO:0006352">
    <property type="term" value="P:DNA-templated transcription initiation"/>
    <property type="evidence" value="ECO:0007669"/>
    <property type="project" value="InterPro"/>
</dbReference>
<dbReference type="GO" id="GO:0001216">
    <property type="term" value="F:DNA-binding transcription activator activity"/>
    <property type="evidence" value="ECO:0007669"/>
    <property type="project" value="InterPro"/>
</dbReference>
<evidence type="ECO:0000256" key="4">
    <source>
        <dbReference type="ARBA" id="ARBA00022695"/>
    </source>
</evidence>
<dbReference type="PROSITE" id="PS50044">
    <property type="entry name" value="SIGMA54_3"/>
    <property type="match status" value="1"/>
</dbReference>
<keyword evidence="5" id="KW-0805">Transcription regulation</keyword>
<dbReference type="Gene3D" id="1.10.10.1330">
    <property type="entry name" value="RNA polymerase sigma-54 factor, core-binding domain"/>
    <property type="match status" value="1"/>
</dbReference>
<sequence>MLELRPLQIQTQQLKMTTELRQAIHLLQYSTQELSDYIREQAMENPLMALEEPSVPPTPSASFSSTSSNSSEQRDPLSFIKQEEDSLQEDLLQQLRYLPLDQQQRRLTSHLVLYIEEDGYLREDLEMIAEECGVTEQAIHEALQIVQTLEPAGIGARHLRECLMLQIQRKASEKALAYTLVRDHLEAIASSNHHEIAEILAVEVKDIESAIQLIQTLNPRPGEMLSREQPIYIQPDVVVHSSDGQYTVRLESDLLPAIHYDRSYHALLKSANDHEATRYLQGKYKQMLWLLRSIEQRHHTLLNVSQAIMHHQKQFLDKGIYYLAPLTLRDIAQTCGIHESTVSRAVKNKYIQTPQGLFELKTFFSTKIRTYYHQEVSATSVKALIRALIEAEDKAKPLSDQAIVDHLQTSRGLVLSRRTVAKYRKAMHLPSSSKRKSQGAHY</sequence>
<dbReference type="GO" id="GO:0016987">
    <property type="term" value="F:sigma factor activity"/>
    <property type="evidence" value="ECO:0007669"/>
    <property type="project" value="UniProtKB-KW"/>
</dbReference>
<evidence type="ECO:0000313" key="13">
    <source>
        <dbReference type="Proteomes" id="UP000628775"/>
    </source>
</evidence>
<dbReference type="PRINTS" id="PR00045">
    <property type="entry name" value="SIGMA54FCT"/>
</dbReference>
<dbReference type="GO" id="GO:0003677">
    <property type="term" value="F:DNA binding"/>
    <property type="evidence" value="ECO:0007669"/>
    <property type="project" value="UniProtKB-KW"/>
</dbReference>
<dbReference type="PANTHER" id="PTHR32248">
    <property type="entry name" value="RNA POLYMERASE SIGMA-54 FACTOR"/>
    <property type="match status" value="1"/>
</dbReference>
<evidence type="ECO:0000256" key="6">
    <source>
        <dbReference type="ARBA" id="ARBA00023082"/>
    </source>
</evidence>
<dbReference type="PANTHER" id="PTHR32248:SF4">
    <property type="entry name" value="RNA POLYMERASE SIGMA-54 FACTOR"/>
    <property type="match status" value="1"/>
</dbReference>
<comment type="similarity">
    <text evidence="1">Belongs to the sigma-54 factor family.</text>
</comment>
<keyword evidence="8" id="KW-0804">Transcription</keyword>
<dbReference type="Proteomes" id="UP000628775">
    <property type="component" value="Unassembled WGS sequence"/>
</dbReference>
<dbReference type="AlphaFoldDB" id="A0A8J2YK29"/>
<name>A0A8J2YK29_9BACL</name>
<protein>
    <submittedName>
        <fullName evidence="12">RNA polymerase sigma-54 factor</fullName>
    </submittedName>
</protein>
<keyword evidence="7" id="KW-0238">DNA-binding</keyword>
<evidence type="ECO:0000256" key="7">
    <source>
        <dbReference type="ARBA" id="ARBA00023125"/>
    </source>
</evidence>
<proteinExistence type="inferred from homology"/>
<evidence type="ECO:0000256" key="2">
    <source>
        <dbReference type="ARBA" id="ARBA00022478"/>
    </source>
</evidence>
<dbReference type="Pfam" id="PF00309">
    <property type="entry name" value="Sigma54_AID"/>
    <property type="match status" value="1"/>
</dbReference>
<reference evidence="12" key="1">
    <citation type="journal article" date="2014" name="Int. J. Syst. Evol. Microbiol.">
        <title>Complete genome sequence of Corynebacterium casei LMG S-19264T (=DSM 44701T), isolated from a smear-ripened cheese.</title>
        <authorList>
            <consortium name="US DOE Joint Genome Institute (JGI-PGF)"/>
            <person name="Walter F."/>
            <person name="Albersmeier A."/>
            <person name="Kalinowski J."/>
            <person name="Ruckert C."/>
        </authorList>
    </citation>
    <scope>NUCLEOTIDE SEQUENCE</scope>
    <source>
        <strain evidence="12">CGMCC 1.15371</strain>
    </source>
</reference>
<evidence type="ECO:0000313" key="12">
    <source>
        <dbReference type="EMBL" id="GGE50023.1"/>
    </source>
</evidence>
<keyword evidence="13" id="KW-1185">Reference proteome</keyword>
<dbReference type="GO" id="GO:0000428">
    <property type="term" value="C:DNA-directed RNA polymerase complex"/>
    <property type="evidence" value="ECO:0007669"/>
    <property type="project" value="UniProtKB-KW"/>
</dbReference>
<evidence type="ECO:0000256" key="9">
    <source>
        <dbReference type="SAM" id="MobiDB-lite"/>
    </source>
</evidence>
<comment type="caution">
    <text evidence="12">The sequence shown here is derived from an EMBL/GenBank/DDBJ whole genome shotgun (WGS) entry which is preliminary data.</text>
</comment>
<dbReference type="PROSITE" id="PS00718">
    <property type="entry name" value="SIGMA54_2"/>
    <property type="match status" value="1"/>
</dbReference>
<dbReference type="GO" id="GO:0016779">
    <property type="term" value="F:nucleotidyltransferase activity"/>
    <property type="evidence" value="ECO:0007669"/>
    <property type="project" value="UniProtKB-KW"/>
</dbReference>
<dbReference type="NCBIfam" id="TIGR02395">
    <property type="entry name" value="rpoN_sigma"/>
    <property type="match status" value="1"/>
</dbReference>
<dbReference type="InterPro" id="IPR000394">
    <property type="entry name" value="RNA_pol_sigma_54"/>
</dbReference>
<gene>
    <name evidence="12" type="ORF">GCM10011391_30980</name>
</gene>
<keyword evidence="6" id="KW-0731">Sigma factor</keyword>
<evidence type="ECO:0000256" key="8">
    <source>
        <dbReference type="ARBA" id="ARBA00023163"/>
    </source>
</evidence>
<feature type="compositionally biased region" description="Low complexity" evidence="9">
    <location>
        <begin position="60"/>
        <end position="71"/>
    </location>
</feature>
<dbReference type="Gene3D" id="1.10.10.60">
    <property type="entry name" value="Homeodomain-like"/>
    <property type="match status" value="1"/>
</dbReference>
<dbReference type="Pfam" id="PF04552">
    <property type="entry name" value="Sigma54_DBD"/>
    <property type="match status" value="1"/>
</dbReference>
<dbReference type="PIRSF" id="PIRSF000774">
    <property type="entry name" value="RpoN"/>
    <property type="match status" value="1"/>
</dbReference>
<keyword evidence="3" id="KW-0808">Transferase</keyword>
<dbReference type="RefSeq" id="WP_188696251.1">
    <property type="nucleotide sequence ID" value="NZ_BMIR01000017.1"/>
</dbReference>
<evidence type="ECO:0000259" key="10">
    <source>
        <dbReference type="Pfam" id="PF04552"/>
    </source>
</evidence>
<dbReference type="InterPro" id="IPR007634">
    <property type="entry name" value="RNA_pol_sigma_54_DNA-bd"/>
</dbReference>
<accession>A0A8J2YK29</accession>
<dbReference type="InterPro" id="IPR038709">
    <property type="entry name" value="RpoN_core-bd_sf"/>
</dbReference>
<feature type="domain" description="RNA polymerase sigma factor 54 DNA-binding" evidence="10">
    <location>
        <begin position="278"/>
        <end position="436"/>
    </location>
</feature>